<dbReference type="InterPro" id="IPR043137">
    <property type="entry name" value="GGT_ssub_C"/>
</dbReference>
<keyword evidence="4" id="KW-1133">Transmembrane helix</keyword>
<dbReference type="Pfam" id="PF01019">
    <property type="entry name" value="G_glu_transpept"/>
    <property type="match status" value="1"/>
</dbReference>
<dbReference type="InterPro" id="IPR029055">
    <property type="entry name" value="Ntn_hydrolases_N"/>
</dbReference>
<dbReference type="InterPro" id="IPR043138">
    <property type="entry name" value="GGT_lsub"/>
</dbReference>
<dbReference type="GO" id="GO:0005886">
    <property type="term" value="C:plasma membrane"/>
    <property type="evidence" value="ECO:0007669"/>
    <property type="project" value="TreeGrafter"/>
</dbReference>
<feature type="transmembrane region" description="Helical" evidence="4">
    <location>
        <begin position="35"/>
        <end position="57"/>
    </location>
</feature>
<dbReference type="Gene3D" id="1.10.246.130">
    <property type="match status" value="1"/>
</dbReference>
<dbReference type="GO" id="GO:0036374">
    <property type="term" value="F:glutathione hydrolase activity"/>
    <property type="evidence" value="ECO:0007669"/>
    <property type="project" value="InterPro"/>
</dbReference>
<evidence type="ECO:0000256" key="3">
    <source>
        <dbReference type="PIRSR" id="PIRSR600101-2"/>
    </source>
</evidence>
<evidence type="ECO:0000313" key="5">
    <source>
        <dbReference type="EMBL" id="CAG6460011.1"/>
    </source>
</evidence>
<dbReference type="Gene3D" id="3.60.20.40">
    <property type="match status" value="1"/>
</dbReference>
<proteinExistence type="predicted"/>
<keyword evidence="4" id="KW-0812">Transmembrane</keyword>
<dbReference type="AlphaFoldDB" id="A0A8D8ATX0"/>
<dbReference type="PANTHER" id="PTHR11686:SF72">
    <property type="entry name" value="GAMMA-GLUTAMYL TRANSPEPTIDASE, ISOFORM A"/>
    <property type="match status" value="1"/>
</dbReference>
<dbReference type="EMBL" id="HBUE01312918">
    <property type="protein sequence ID" value="CAG6584172.1"/>
    <property type="molecule type" value="Transcribed_RNA"/>
</dbReference>
<dbReference type="FunFam" id="1.10.246.130:FF:000001">
    <property type="entry name" value="Gamma-glutamyltransferase 5 isoform 1"/>
    <property type="match status" value="1"/>
</dbReference>
<dbReference type="GO" id="GO:0006751">
    <property type="term" value="P:glutathione catabolic process"/>
    <property type="evidence" value="ECO:0007669"/>
    <property type="project" value="InterPro"/>
</dbReference>
<dbReference type="PRINTS" id="PR01210">
    <property type="entry name" value="GGTRANSPTASE"/>
</dbReference>
<evidence type="ECO:0000256" key="2">
    <source>
        <dbReference type="PIRSR" id="PIRSR600101-1"/>
    </source>
</evidence>
<dbReference type="EMBL" id="HBUE01206614">
    <property type="protein sequence ID" value="CAG6532300.1"/>
    <property type="molecule type" value="Transcribed_RNA"/>
</dbReference>
<feature type="binding site" evidence="3">
    <location>
        <begin position="481"/>
        <end position="482"/>
    </location>
    <ligand>
        <name>L-glutamate</name>
        <dbReference type="ChEBI" id="CHEBI:29985"/>
    </ligand>
</feature>
<dbReference type="SUPFAM" id="SSF56235">
    <property type="entry name" value="N-terminal nucleophile aminohydrolases (Ntn hydrolases)"/>
    <property type="match status" value="1"/>
</dbReference>
<accession>A0A8D8ATX0</accession>
<organism evidence="5">
    <name type="scientific">Culex pipiens</name>
    <name type="common">House mosquito</name>
    <dbReference type="NCBI Taxonomy" id="7175"/>
    <lineage>
        <taxon>Eukaryota</taxon>
        <taxon>Metazoa</taxon>
        <taxon>Ecdysozoa</taxon>
        <taxon>Arthropoda</taxon>
        <taxon>Hexapoda</taxon>
        <taxon>Insecta</taxon>
        <taxon>Pterygota</taxon>
        <taxon>Neoptera</taxon>
        <taxon>Endopterygota</taxon>
        <taxon>Diptera</taxon>
        <taxon>Nematocera</taxon>
        <taxon>Culicoidea</taxon>
        <taxon>Culicidae</taxon>
        <taxon>Culicinae</taxon>
        <taxon>Culicini</taxon>
        <taxon>Culex</taxon>
        <taxon>Culex</taxon>
    </lineage>
</organism>
<dbReference type="PANTHER" id="PTHR11686">
    <property type="entry name" value="GAMMA GLUTAMYL TRANSPEPTIDASE"/>
    <property type="match status" value="1"/>
</dbReference>
<reference evidence="5" key="1">
    <citation type="submission" date="2021-05" db="EMBL/GenBank/DDBJ databases">
        <authorList>
            <person name="Alioto T."/>
            <person name="Alioto T."/>
            <person name="Gomez Garrido J."/>
        </authorList>
    </citation>
    <scope>NUCLEOTIDE SEQUENCE</scope>
</reference>
<dbReference type="InterPro" id="IPR000101">
    <property type="entry name" value="GGT_peptidase"/>
</dbReference>
<feature type="binding site" evidence="3">
    <location>
        <begin position="428"/>
        <end position="430"/>
    </location>
    <ligand>
        <name>L-glutamate</name>
        <dbReference type="ChEBI" id="CHEBI:29985"/>
    </ligand>
</feature>
<evidence type="ECO:0000256" key="4">
    <source>
        <dbReference type="SAM" id="Phobius"/>
    </source>
</evidence>
<keyword evidence="1" id="KW-1202">Platelet aggregation activating toxin</keyword>
<feature type="binding site" evidence="3">
    <location>
        <position position="134"/>
    </location>
    <ligand>
        <name>L-glutamate</name>
        <dbReference type="ChEBI" id="CHEBI:29985"/>
    </ligand>
</feature>
<feature type="active site" description="Nucleophile" evidence="2">
    <location>
        <position position="410"/>
    </location>
</feature>
<name>A0A8D8ATX0_CULPI</name>
<feature type="binding site" evidence="3">
    <location>
        <position position="504"/>
    </location>
    <ligand>
        <name>L-glutamate</name>
        <dbReference type="ChEBI" id="CHEBI:29985"/>
    </ligand>
</feature>
<keyword evidence="1" id="KW-1199">Hemostasis impairing toxin</keyword>
<dbReference type="EMBL" id="HBUE01039211">
    <property type="protein sequence ID" value="CAG6460011.1"/>
    <property type="molecule type" value="Transcribed_RNA"/>
</dbReference>
<sequence>MHRNMGRQFDQFKFSLLSSHKYRRLDSRNPHRKKIIAGVIVLSLLLVALVCGLYYGLVQPPDQVGHRAAVVANGHECAAIGAEILRQNGSAADAAIATLFCEGVTCPQSMGIGGGFLLTIYDHANRKVETLNARETAPAGATVDMLVREYNSTIDKRGLIIAIPGELKGYWMLHQRYGKLPWGNLVQPTIDLCRKGHMVTAYLDRILRITERKLLAEPSMREIFINPSTNKTWKEGDYIKRLALADSLEVIAKEGVHALYSKNGTLLPKLMKDLQSFDSILTEEDFYSYEPQWVTPSSVAIRGGNVVHSFPLPGSGTLMNFMLNVLDGYQDLNLKDPITWHRVVESFKHGYGHRTRVGDPQYVSAIGGMLQNLTSADYAEYIRNKIVDNATYSDFAYYGAEFANVQDQGTAHVSVLAANGDAVAATSTINYLLGAKIRSRSTGIILNDEMDDFSSPGTTGNTYGLPPSPANFIAPGKRPLSSMAPTIVTNNASGVRMVVGSAGGSRITTANLIILFRHLFFGEDLKTALASPRLHHQLAPMSVDYEAGFDVSILDGLRARGHVVVEKKPDAGFAAATAITKDVNDHVAAEFDPRRGGSVEIVH</sequence>
<keyword evidence="1" id="KW-0800">Toxin</keyword>
<evidence type="ECO:0000256" key="1">
    <source>
        <dbReference type="ARBA" id="ARBA00084097"/>
    </source>
</evidence>
<keyword evidence="4" id="KW-0472">Membrane</keyword>
<feature type="binding site" evidence="3">
    <location>
        <position position="452"/>
    </location>
    <ligand>
        <name>L-glutamate</name>
        <dbReference type="ChEBI" id="CHEBI:29985"/>
    </ligand>
</feature>
<dbReference type="FunFam" id="3.60.20.40:FF:000001">
    <property type="entry name" value="Gamma-glutamyltranspeptidase 1"/>
    <property type="match status" value="1"/>
</dbReference>
<protein>
    <submittedName>
        <fullName evidence="5">Gamma-glutamyltranspeptidase 1</fullName>
    </submittedName>
</protein>